<feature type="coiled-coil region" evidence="12">
    <location>
        <begin position="166"/>
        <end position="280"/>
    </location>
</feature>
<organism evidence="16 17">
    <name type="scientific">Aureococcus anophagefferens</name>
    <name type="common">Harmful bloom alga</name>
    <dbReference type="NCBI Taxonomy" id="44056"/>
    <lineage>
        <taxon>Eukaryota</taxon>
        <taxon>Sar</taxon>
        <taxon>Stramenopiles</taxon>
        <taxon>Ochrophyta</taxon>
        <taxon>Pelagophyceae</taxon>
        <taxon>Pelagomonadales</taxon>
        <taxon>Pelagomonadaceae</taxon>
        <taxon>Aureococcus</taxon>
    </lineage>
</organism>
<accession>A0ABR1FHW8</accession>
<keyword evidence="7" id="KW-0966">Cell projection</keyword>
<keyword evidence="17" id="KW-1185">Reference proteome</keyword>
<dbReference type="InterPro" id="IPR039750">
    <property type="entry name" value="DRC1/DRC2"/>
</dbReference>
<dbReference type="PANTHER" id="PTHR21625">
    <property type="entry name" value="NYD-SP28 PROTEIN"/>
    <property type="match status" value="1"/>
</dbReference>
<gene>
    <name evidence="16" type="primary">CCDC65</name>
    <name evidence="16" type="ORF">SO694_00076138</name>
</gene>
<evidence type="ECO:0000256" key="12">
    <source>
        <dbReference type="SAM" id="Coils"/>
    </source>
</evidence>
<dbReference type="Pfam" id="PF14775">
    <property type="entry name" value="NYD-SP28_assoc"/>
    <property type="match status" value="1"/>
</dbReference>
<evidence type="ECO:0000256" key="5">
    <source>
        <dbReference type="ARBA" id="ARBA00023069"/>
    </source>
</evidence>
<protein>
    <recommendedName>
        <fullName evidence="10">Dynein regulatory complex subunit 2</fullName>
    </recommendedName>
</protein>
<evidence type="ECO:0000259" key="15">
    <source>
        <dbReference type="Pfam" id="PF14775"/>
    </source>
</evidence>
<evidence type="ECO:0000256" key="10">
    <source>
        <dbReference type="ARBA" id="ARBA00040899"/>
    </source>
</evidence>
<feature type="domain" description="Dynein regulatory complex protein 1/2 N-terminal" evidence="14">
    <location>
        <begin position="101"/>
        <end position="197"/>
    </location>
</feature>
<name>A0ABR1FHW8_AURAN</name>
<feature type="coiled-coil region" evidence="12">
    <location>
        <begin position="516"/>
        <end position="546"/>
    </location>
</feature>
<reference evidence="16 17" key="1">
    <citation type="submission" date="2024-03" db="EMBL/GenBank/DDBJ databases">
        <title>Aureococcus anophagefferens CCMP1851 and Kratosvirus quantuckense: Draft genome of a second virus-susceptible host strain in the model system.</title>
        <authorList>
            <person name="Chase E."/>
            <person name="Truchon A.R."/>
            <person name="Schepens W."/>
            <person name="Wilhelm S.W."/>
        </authorList>
    </citation>
    <scope>NUCLEOTIDE SEQUENCE [LARGE SCALE GENOMIC DNA]</scope>
    <source>
        <strain evidence="16 17">CCMP1851</strain>
    </source>
</reference>
<evidence type="ECO:0000313" key="16">
    <source>
        <dbReference type="EMBL" id="KAK7231064.1"/>
    </source>
</evidence>
<evidence type="ECO:0000259" key="14">
    <source>
        <dbReference type="Pfam" id="PF14772"/>
    </source>
</evidence>
<evidence type="ECO:0000256" key="7">
    <source>
        <dbReference type="ARBA" id="ARBA00023273"/>
    </source>
</evidence>
<keyword evidence="5" id="KW-0969">Cilium</keyword>
<evidence type="ECO:0000256" key="4">
    <source>
        <dbReference type="ARBA" id="ARBA00023054"/>
    </source>
</evidence>
<dbReference type="InterPro" id="IPR029440">
    <property type="entry name" value="DRC1_C"/>
</dbReference>
<comment type="subcellular location">
    <subcellularLocation>
        <location evidence="1">Cytoplasm</location>
        <location evidence="1">Cytoskeleton</location>
        <location evidence="1">Flagellum axoneme</location>
    </subcellularLocation>
    <subcellularLocation>
        <location evidence="8">Cytoplasm</location>
        <location evidence="8">Cytoskeleton</location>
        <location evidence="8">Flagellum basal body</location>
    </subcellularLocation>
</comment>
<evidence type="ECO:0000256" key="2">
    <source>
        <dbReference type="ARBA" id="ARBA00022490"/>
    </source>
</evidence>
<comment type="function">
    <text evidence="11">Component of the nexin-dynein regulatory complex (N-DRC), a key regulator of ciliary/flagellar motility which maintains the alignment and integrity of the distal axoneme and regulates microtubule sliding in motile axonemes. Plays a critical role in the assembly of N-DRC and also stabilizes the assembly of multiple inner dynein arms and radial spokes. Coassembles with DRC1 to form a central scaffold needed for assembly of the N-DRC and its attachment to the outer doublet microtubules.</text>
</comment>
<dbReference type="Proteomes" id="UP001363151">
    <property type="component" value="Unassembled WGS sequence"/>
</dbReference>
<feature type="coiled-coil region" evidence="12">
    <location>
        <begin position="100"/>
        <end position="138"/>
    </location>
</feature>
<keyword evidence="3 16" id="KW-0282">Flagellum</keyword>
<dbReference type="Pfam" id="PF14772">
    <property type="entry name" value="NYD-SP28"/>
    <property type="match status" value="1"/>
</dbReference>
<keyword evidence="4 12" id="KW-0175">Coiled coil</keyword>
<dbReference type="PANTHER" id="PTHR21625:SF0">
    <property type="entry name" value="DYNEIN REGULATORY COMPLEX SUBUNIT 2"/>
    <property type="match status" value="1"/>
</dbReference>
<feature type="region of interest" description="Disordered" evidence="13">
    <location>
        <begin position="455"/>
        <end position="480"/>
    </location>
</feature>
<keyword evidence="6" id="KW-0206">Cytoskeleton</keyword>
<keyword evidence="2" id="KW-0963">Cytoplasm</keyword>
<evidence type="ECO:0000256" key="13">
    <source>
        <dbReference type="SAM" id="MobiDB-lite"/>
    </source>
</evidence>
<sequence length="605" mass="69683">MQLLLRHGDQSLVVTVGADATVGELRDAVAARTSADMDAHSLQSSRKVLGGKALRQKLREFVGEGSQLSLVPRCRGGALLGKPVKGRSKGLDFEEKFMRQREYDAQNQKYQAARNELKQRMEQEKANSRMNRLKIQNQWRKIMRLAKVESLRKGIEILSQNHERDVDRKDAIIQMLDRDLEEAEDQFQMALRSHLQNMDQLIDLQDSRLLTSEQEFEQELHTLEAEFQAEKEAIVKQHALETQELNDIMSAVESEEQEREAEAKQEHEQLREEIRNKNLEEINMLRIGLDSQIEDLEQHFETAHLNYLQTTDQRTHDFKYYTKKDQELSKEIEIKIRKIERLQASLHHWRTKLMQNMKECSTRNALLLEEKNKIQGHFQQLKARMNRFRTSQGKRLTELTQNAHACKKKISGRIGLAERILVLSELARKMETEQEKVIPFQANPNNTEADVAMAAAQTQSQKDDWAESGAPGGDGDDEKRPLEADEAAAALQTSSWTADGKPVQEWCHLDNFLRKYNKVLLDKLAIERERERLEAENGDLQTILKQYFDGVSVNDAVMRSANPLFVVNGKLNISQPLPVRRAPDQLTVVDANHMVTTSRVNTTYF</sequence>
<comment type="similarity">
    <text evidence="9">Belongs to the DRC2 family.</text>
</comment>
<comment type="caution">
    <text evidence="16">The sequence shown here is derived from an EMBL/GenBank/DDBJ whole genome shotgun (WGS) entry which is preliminary data.</text>
</comment>
<evidence type="ECO:0000256" key="9">
    <source>
        <dbReference type="ARBA" id="ARBA00038424"/>
    </source>
</evidence>
<evidence type="ECO:0000313" key="17">
    <source>
        <dbReference type="Proteomes" id="UP001363151"/>
    </source>
</evidence>
<evidence type="ECO:0000256" key="6">
    <source>
        <dbReference type="ARBA" id="ARBA00023212"/>
    </source>
</evidence>
<dbReference type="InterPro" id="IPR039505">
    <property type="entry name" value="DRC1/2_N"/>
</dbReference>
<evidence type="ECO:0000256" key="8">
    <source>
        <dbReference type="ARBA" id="ARBA00037841"/>
    </source>
</evidence>
<evidence type="ECO:0000256" key="3">
    <source>
        <dbReference type="ARBA" id="ARBA00022846"/>
    </source>
</evidence>
<dbReference type="EMBL" id="JBBJCI010000420">
    <property type="protein sequence ID" value="KAK7231064.1"/>
    <property type="molecule type" value="Genomic_DNA"/>
</dbReference>
<proteinExistence type="inferred from homology"/>
<evidence type="ECO:0000256" key="11">
    <source>
        <dbReference type="ARBA" id="ARBA00045865"/>
    </source>
</evidence>
<evidence type="ECO:0000256" key="1">
    <source>
        <dbReference type="ARBA" id="ARBA00004611"/>
    </source>
</evidence>
<feature type="domain" description="Dynein regulatory complex protein 1 C-terminal" evidence="15">
    <location>
        <begin position="503"/>
        <end position="547"/>
    </location>
</feature>